<evidence type="ECO:0000259" key="1">
    <source>
        <dbReference type="Pfam" id="PF11976"/>
    </source>
</evidence>
<sequence>MILWIDKKMKRTVIIMRDNRKVYFSINENSKIKKMMMVYCQRLGLYRNKMSFYLNDKYLYPNDIIGELSKQNTIYINAKYEINQYYIDLENKCKEMYDTMIELGRKLQNPEQRTSFLDNIDYSINKIYSMNF</sequence>
<proteinExistence type="predicted"/>
<dbReference type="InterPro" id="IPR029071">
    <property type="entry name" value="Ubiquitin-like_domsf"/>
</dbReference>
<name>A0A481YQY8_9VIRU</name>
<dbReference type="Pfam" id="PF11976">
    <property type="entry name" value="Rad60-SLD"/>
    <property type="match status" value="1"/>
</dbReference>
<gene>
    <name evidence="2" type="ORF">LCDPAC02_00450</name>
</gene>
<dbReference type="EMBL" id="MK500299">
    <property type="protein sequence ID" value="QBK84846.1"/>
    <property type="molecule type" value="Genomic_DNA"/>
</dbReference>
<dbReference type="InterPro" id="IPR022617">
    <property type="entry name" value="Rad60/SUMO-like_dom"/>
</dbReference>
<evidence type="ECO:0000313" key="2">
    <source>
        <dbReference type="EMBL" id="QBK84846.1"/>
    </source>
</evidence>
<reference evidence="2" key="1">
    <citation type="journal article" date="2019" name="MBio">
        <title>Virus Genomes from Deep Sea Sediments Expand the Ocean Megavirome and Support Independent Origins of Viral Gigantism.</title>
        <authorList>
            <person name="Backstrom D."/>
            <person name="Yutin N."/>
            <person name="Jorgensen S.L."/>
            <person name="Dharamshi J."/>
            <person name="Homa F."/>
            <person name="Zaremba-Niedwiedzka K."/>
            <person name="Spang A."/>
            <person name="Wolf Y.I."/>
            <person name="Koonin E.V."/>
            <person name="Ettema T.J."/>
        </authorList>
    </citation>
    <scope>NUCLEOTIDE SEQUENCE</scope>
</reference>
<dbReference type="Gene3D" id="3.10.20.90">
    <property type="entry name" value="Phosphatidylinositol 3-kinase Catalytic Subunit, Chain A, domain 1"/>
    <property type="match status" value="1"/>
</dbReference>
<organism evidence="2">
    <name type="scientific">Pithovirus LCDPAC02</name>
    <dbReference type="NCBI Taxonomy" id="2506601"/>
    <lineage>
        <taxon>Viruses</taxon>
        <taxon>Pithoviruses</taxon>
    </lineage>
</organism>
<dbReference type="SUPFAM" id="SSF54236">
    <property type="entry name" value="Ubiquitin-like"/>
    <property type="match status" value="1"/>
</dbReference>
<accession>A0A481YQY8</accession>
<feature type="domain" description="Rad60/SUMO-like" evidence="1">
    <location>
        <begin position="14"/>
        <end position="69"/>
    </location>
</feature>
<protein>
    <recommendedName>
        <fullName evidence="1">Rad60/SUMO-like domain-containing protein</fullName>
    </recommendedName>
</protein>